<dbReference type="HAMAP" id="MF_01336">
    <property type="entry name" value="Ribosomal_bL25"/>
    <property type="match status" value="1"/>
</dbReference>
<evidence type="ECO:0000259" key="7">
    <source>
        <dbReference type="Pfam" id="PF01386"/>
    </source>
</evidence>
<dbReference type="HAMAP" id="MF_01334">
    <property type="entry name" value="Ribosomal_bL25_CTC"/>
    <property type="match status" value="1"/>
</dbReference>
<reference evidence="9" key="1">
    <citation type="submission" date="2019-06" db="EMBL/GenBank/DDBJ databases">
        <title>Complete genome sequence of Methylogaea oryzae strain JCM16910.</title>
        <authorList>
            <person name="Asakawa S."/>
        </authorList>
    </citation>
    <scope>NUCLEOTIDE SEQUENCE</scope>
    <source>
        <strain evidence="9">E10</strain>
    </source>
</reference>
<dbReference type="GO" id="GO:0006412">
    <property type="term" value="P:translation"/>
    <property type="evidence" value="ECO:0007669"/>
    <property type="project" value="UniProtKB-UniRule"/>
</dbReference>
<evidence type="ECO:0000256" key="1">
    <source>
        <dbReference type="ARBA" id="ARBA00022730"/>
    </source>
</evidence>
<comment type="subunit">
    <text evidence="5">Part of the 50S ribosomal subunit; part of the 5S rRNA/L5/L18/L25 subcomplex. Contacts the 5S rRNA. Binds to the 5S rRNA independently of L5 and L18.</text>
</comment>
<feature type="region of interest" description="Disordered" evidence="6">
    <location>
        <begin position="1"/>
        <end position="23"/>
    </location>
</feature>
<protein>
    <recommendedName>
        <fullName evidence="5">Large ribosomal subunit protein bL25</fullName>
    </recommendedName>
    <alternativeName>
        <fullName evidence="5">General stress protein CTC</fullName>
    </alternativeName>
</protein>
<accession>A0A8D5AH03</accession>
<dbReference type="InterPro" id="IPR037121">
    <property type="entry name" value="Ribosomal_bL25_C"/>
</dbReference>
<dbReference type="Pfam" id="PF01386">
    <property type="entry name" value="Ribosomal_L25p"/>
    <property type="match status" value="1"/>
</dbReference>
<dbReference type="FunFam" id="2.40.240.10:FF:000002">
    <property type="entry name" value="50S ribosomal protein L25"/>
    <property type="match status" value="1"/>
</dbReference>
<dbReference type="PANTHER" id="PTHR33284">
    <property type="entry name" value="RIBOSOMAL PROTEIN L25/GLN-TRNA SYNTHETASE, ANTI-CODON-BINDING DOMAIN-CONTAINING PROTEIN"/>
    <property type="match status" value="1"/>
</dbReference>
<dbReference type="GO" id="GO:0003735">
    <property type="term" value="F:structural constituent of ribosome"/>
    <property type="evidence" value="ECO:0007669"/>
    <property type="project" value="InterPro"/>
</dbReference>
<dbReference type="NCBIfam" id="NF004130">
    <property type="entry name" value="PRK05618.1-5"/>
    <property type="match status" value="1"/>
</dbReference>
<dbReference type="InterPro" id="IPR011035">
    <property type="entry name" value="Ribosomal_bL25/Gln-tRNA_synth"/>
</dbReference>
<dbReference type="PANTHER" id="PTHR33284:SF1">
    <property type="entry name" value="RIBOSOMAL PROTEIN L25_GLN-TRNA SYNTHETASE, ANTI-CODON-BINDING DOMAIN-CONTAINING PROTEIN"/>
    <property type="match status" value="1"/>
</dbReference>
<dbReference type="EMBL" id="AP019782">
    <property type="protein sequence ID" value="BBL69761.1"/>
    <property type="molecule type" value="Genomic_DNA"/>
</dbReference>
<keyword evidence="1 5" id="KW-0699">rRNA-binding</keyword>
<comment type="similarity">
    <text evidence="5">Belongs to the bacterial ribosomal protein bL25 family. CTC subfamily.</text>
</comment>
<dbReference type="Proteomes" id="UP000824988">
    <property type="component" value="Chromosome"/>
</dbReference>
<evidence type="ECO:0000256" key="5">
    <source>
        <dbReference type="HAMAP-Rule" id="MF_01334"/>
    </source>
</evidence>
<evidence type="ECO:0000256" key="6">
    <source>
        <dbReference type="SAM" id="MobiDB-lite"/>
    </source>
</evidence>
<evidence type="ECO:0000259" key="8">
    <source>
        <dbReference type="Pfam" id="PF14693"/>
    </source>
</evidence>
<evidence type="ECO:0000313" key="9">
    <source>
        <dbReference type="EMBL" id="BBL69761.1"/>
    </source>
</evidence>
<dbReference type="Gene3D" id="2.170.120.20">
    <property type="entry name" value="Ribosomal protein L25, beta domain"/>
    <property type="match status" value="1"/>
</dbReference>
<dbReference type="InterPro" id="IPR020930">
    <property type="entry name" value="Ribosomal_uL5_bac-type"/>
</dbReference>
<dbReference type="NCBIfam" id="NF004128">
    <property type="entry name" value="PRK05618.1-2"/>
    <property type="match status" value="1"/>
</dbReference>
<dbReference type="NCBIfam" id="NF004612">
    <property type="entry name" value="PRK05943.1"/>
    <property type="match status" value="1"/>
</dbReference>
<dbReference type="AlphaFoldDB" id="A0A8D5AH03"/>
<sequence>MTSSFVFEAENRSGRGKGDARRLRRTNRVPAVIYGGHADPLHVSLDHNKVLKHLENDAVYSHILTVRVDGKEETAILKAMQRHPAKPMVTHIDFQRVSASDRVHVRVPLHFINESTSVGVKKGGVVTHSMVDVEVVCLPHQLPEAIEVDLAKVGLGEIVHLSDLKVPGGVQIVALTHGAEHDHPVVVIQHTPGSESESA</sequence>
<organism evidence="9 10">
    <name type="scientific">Methylogaea oryzae</name>
    <dbReference type="NCBI Taxonomy" id="1295382"/>
    <lineage>
        <taxon>Bacteria</taxon>
        <taxon>Pseudomonadati</taxon>
        <taxon>Pseudomonadota</taxon>
        <taxon>Gammaproteobacteria</taxon>
        <taxon>Methylococcales</taxon>
        <taxon>Methylococcaceae</taxon>
        <taxon>Methylogaea</taxon>
    </lineage>
</organism>
<dbReference type="CDD" id="cd00495">
    <property type="entry name" value="Ribosomal_L25_TL5_CTC"/>
    <property type="match status" value="1"/>
</dbReference>
<dbReference type="InterPro" id="IPR029751">
    <property type="entry name" value="Ribosomal_L25_dom"/>
</dbReference>
<dbReference type="InterPro" id="IPR020055">
    <property type="entry name" value="Ribosomal_bL25_short"/>
</dbReference>
<keyword evidence="4 5" id="KW-0687">Ribonucleoprotein</keyword>
<keyword evidence="3 5" id="KW-0689">Ribosomal protein</keyword>
<keyword evidence="2 5" id="KW-0694">RNA-binding</keyword>
<dbReference type="KEGG" id="moz:MoryE10_03670"/>
<gene>
    <name evidence="5 9" type="primary">rplY</name>
    <name evidence="5" type="synonym">ctc</name>
    <name evidence="9" type="ORF">MoryE10_03670</name>
</gene>
<dbReference type="RefSeq" id="WP_054773532.1">
    <property type="nucleotide sequence ID" value="NZ_AP019782.1"/>
</dbReference>
<dbReference type="GO" id="GO:0008097">
    <property type="term" value="F:5S rRNA binding"/>
    <property type="evidence" value="ECO:0007669"/>
    <property type="project" value="InterPro"/>
</dbReference>
<evidence type="ECO:0000256" key="2">
    <source>
        <dbReference type="ARBA" id="ARBA00022884"/>
    </source>
</evidence>
<dbReference type="GO" id="GO:0022625">
    <property type="term" value="C:cytosolic large ribosomal subunit"/>
    <property type="evidence" value="ECO:0007669"/>
    <property type="project" value="TreeGrafter"/>
</dbReference>
<feature type="domain" description="Large ribosomal subunit protein bL25 L25" evidence="7">
    <location>
        <begin position="8"/>
        <end position="94"/>
    </location>
</feature>
<keyword evidence="10" id="KW-1185">Reference proteome</keyword>
<dbReference type="NCBIfam" id="TIGR00731">
    <property type="entry name" value="bL25_bact_ctc"/>
    <property type="match status" value="1"/>
</dbReference>
<feature type="domain" description="Large ribosomal subunit protein bL25 beta" evidence="8">
    <location>
        <begin position="103"/>
        <end position="190"/>
    </location>
</feature>
<proteinExistence type="inferred from homology"/>
<evidence type="ECO:0000256" key="3">
    <source>
        <dbReference type="ARBA" id="ARBA00022980"/>
    </source>
</evidence>
<dbReference type="InterPro" id="IPR001021">
    <property type="entry name" value="Ribosomal_bL25_long"/>
</dbReference>
<feature type="compositionally biased region" description="Basic and acidic residues" evidence="6">
    <location>
        <begin position="9"/>
        <end position="21"/>
    </location>
</feature>
<comment type="function">
    <text evidence="5">This is one of the proteins that binds to the 5S RNA in the ribosome where it forms part of the central protuberance.</text>
</comment>
<evidence type="ECO:0000256" key="4">
    <source>
        <dbReference type="ARBA" id="ARBA00023274"/>
    </source>
</evidence>
<dbReference type="Gene3D" id="2.40.240.10">
    <property type="entry name" value="Ribosomal Protein L25, Chain P"/>
    <property type="match status" value="1"/>
</dbReference>
<name>A0A8D5AH03_9GAMM</name>
<dbReference type="InterPro" id="IPR020057">
    <property type="entry name" value="Ribosomal_bL25_b-dom"/>
</dbReference>
<dbReference type="Pfam" id="PF14693">
    <property type="entry name" value="Ribosomal_TL5_C"/>
    <property type="match status" value="1"/>
</dbReference>
<dbReference type="InterPro" id="IPR020056">
    <property type="entry name" value="Rbsml_bL25/Gln-tRNA_synth_N"/>
</dbReference>
<evidence type="ECO:0000313" key="10">
    <source>
        <dbReference type="Proteomes" id="UP000824988"/>
    </source>
</evidence>
<dbReference type="SUPFAM" id="SSF50715">
    <property type="entry name" value="Ribosomal protein L25-like"/>
    <property type="match status" value="1"/>
</dbReference>